<feature type="signal peptide" evidence="2">
    <location>
        <begin position="1"/>
        <end position="32"/>
    </location>
</feature>
<dbReference type="AlphaFoldDB" id="A0A0F4LSD1"/>
<dbReference type="Pfam" id="PF03217">
    <property type="entry name" value="SlpA"/>
    <property type="match status" value="4"/>
</dbReference>
<dbReference type="Proteomes" id="UP000033682">
    <property type="component" value="Unassembled WGS sequence"/>
</dbReference>
<dbReference type="HOGENOM" id="CLU_007250_1_0_9"/>
<evidence type="ECO:0000256" key="2">
    <source>
        <dbReference type="SAM" id="SignalP"/>
    </source>
</evidence>
<feature type="region of interest" description="Disordered" evidence="1">
    <location>
        <begin position="35"/>
        <end position="90"/>
    </location>
</feature>
<accession>A0A0F4LSD1</accession>
<keyword evidence="5" id="KW-1185">Reference proteome</keyword>
<dbReference type="Gene3D" id="3.80.10.10">
    <property type="entry name" value="Ribonuclease Inhibitor"/>
    <property type="match status" value="1"/>
</dbReference>
<feature type="domain" description="S-layer protein C-terminal" evidence="3">
    <location>
        <begin position="605"/>
        <end position="656"/>
    </location>
</feature>
<organism evidence="4 5">
    <name type="scientific">Lactobacillus apis</name>
    <dbReference type="NCBI Taxonomy" id="303541"/>
    <lineage>
        <taxon>Bacteria</taxon>
        <taxon>Bacillati</taxon>
        <taxon>Bacillota</taxon>
        <taxon>Bacilli</taxon>
        <taxon>Lactobacillales</taxon>
        <taxon>Lactobacillaceae</taxon>
        <taxon>Lactobacillus</taxon>
    </lineage>
</organism>
<evidence type="ECO:0000313" key="4">
    <source>
        <dbReference type="EMBL" id="KJY61258.1"/>
    </source>
</evidence>
<feature type="domain" description="S-layer protein C-terminal" evidence="3">
    <location>
        <begin position="657"/>
        <end position="715"/>
    </location>
</feature>
<feature type="region of interest" description="Disordered" evidence="1">
    <location>
        <begin position="408"/>
        <end position="456"/>
    </location>
</feature>
<dbReference type="InterPro" id="IPR032675">
    <property type="entry name" value="LRR_dom_sf"/>
</dbReference>
<evidence type="ECO:0000259" key="3">
    <source>
        <dbReference type="Pfam" id="PF03217"/>
    </source>
</evidence>
<sequence length="718" mass="79966">MSTRRKSTMLGSSLTVATLSLLLFTNNNVIKADSLPVNQTNSEESSDKGNSATSNTQEQVTQNTDNPGKQSELVESQTEPTIVKSGTWGENGPKWSYDSNDCLRINGGTITGENDSNGAFADQDILKNVKKIEFTDQIKLSGDFQYWFRYAKDTRFVNLTEISGLDKVDTSQVTNMRGMFYASKIKSLDLSSWDTSSVTDMSYMFTDMFADGEDGLINIGGKFGQNSKNVQDMTFMFNGCVGLSKIEGVSSLNTSSVTSMRNMFHGAYNLTELNLSHFNTEKVTNMDDMLSFMLSLDYLDLSSFDTANVVSMKNMLANDVVVKVAVMDNGNVVTQFLPGITTIVLGPKTKLKSEVALGQPDPIKLSNKSDYIDKWQMVGNDNEPQLTSSELLQKAQAGTLKPGTYTWKKFVPSSNGNDSNNTSTVNSGQGQSPVPEVKPDDHTDKAADKKEDNLSNMQEYTLMHNAYLYDDAGKRTNGVILGVGSVITTYGEKTINGRDFYIVIDKNDNNMKYYVRFGNVQPVVRKLKQNDYLYNQYGEKTNNTGKLKRGQSIKTYGSPVRIRGIKYYIIAKNRYVKLSNLLVNTQKTASTSETVSKSPQIFDGKLLMHNAYLYDKNGARANRLILTAGSIVKVVGKKVNNERSYYELSNGLYIAAGNIDAKQSNLKHNAYLYNRYGNRTKTKIKKNRLVKTYGSPIRIKNKEYYIVNVNAFIKKATL</sequence>
<feature type="compositionally biased region" description="Polar residues" evidence="1">
    <location>
        <begin position="36"/>
        <end position="80"/>
    </location>
</feature>
<dbReference type="EMBL" id="JXLG01000005">
    <property type="protein sequence ID" value="KJY61258.1"/>
    <property type="molecule type" value="Genomic_DNA"/>
</dbReference>
<protein>
    <recommendedName>
        <fullName evidence="3">S-layer protein C-terminal domain-containing protein</fullName>
    </recommendedName>
</protein>
<reference evidence="4 5" key="1">
    <citation type="submission" date="2015-01" db="EMBL/GenBank/DDBJ databases">
        <title>Comparative genomics of the lactic acid bacteria isolated from the honey bee gut.</title>
        <authorList>
            <person name="Ellegaard K.M."/>
            <person name="Tamarit D."/>
            <person name="Javelind E."/>
            <person name="Olofsson T."/>
            <person name="Andersson S.G."/>
            <person name="Vasquez A."/>
        </authorList>
    </citation>
    <scope>NUCLEOTIDE SEQUENCE [LARGE SCALE GENOMIC DNA]</scope>
    <source>
        <strain evidence="4 5">Hma11</strain>
    </source>
</reference>
<feature type="domain" description="S-layer protein C-terminal" evidence="3">
    <location>
        <begin position="460"/>
        <end position="504"/>
    </location>
</feature>
<feature type="chain" id="PRO_5002472772" description="S-layer protein C-terminal domain-containing protein" evidence="2">
    <location>
        <begin position="33"/>
        <end position="718"/>
    </location>
</feature>
<dbReference type="InterPro" id="IPR011889">
    <property type="entry name" value="Liste_lipo_26"/>
</dbReference>
<dbReference type="PATRIC" id="fig|303541.3.peg.690"/>
<proteinExistence type="predicted"/>
<evidence type="ECO:0000256" key="1">
    <source>
        <dbReference type="SAM" id="MobiDB-lite"/>
    </source>
</evidence>
<gene>
    <name evidence="4" type="ORF">JF72_05370</name>
</gene>
<dbReference type="NCBIfam" id="TIGR02167">
    <property type="entry name" value="Liste_lipo_26"/>
    <property type="match status" value="3"/>
</dbReference>
<keyword evidence="2" id="KW-0732">Signal</keyword>
<dbReference type="InterPro" id="IPR024968">
    <property type="entry name" value="SlpA_C_lactobacillus"/>
</dbReference>
<dbReference type="InterPro" id="IPR005046">
    <property type="entry name" value="DUF285"/>
</dbReference>
<comment type="caution">
    <text evidence="4">The sequence shown here is derived from an EMBL/GenBank/DDBJ whole genome shotgun (WGS) entry which is preliminary data.</text>
</comment>
<name>A0A0F4LSD1_9LACO</name>
<feature type="compositionally biased region" description="Low complexity" evidence="1">
    <location>
        <begin position="413"/>
        <end position="428"/>
    </location>
</feature>
<feature type="domain" description="S-layer protein C-terminal" evidence="3">
    <location>
        <begin position="519"/>
        <end position="579"/>
    </location>
</feature>
<feature type="compositionally biased region" description="Basic and acidic residues" evidence="1">
    <location>
        <begin position="437"/>
        <end position="453"/>
    </location>
</feature>
<dbReference type="RefSeq" id="WP_082089547.1">
    <property type="nucleotide sequence ID" value="NZ_KQ034000.1"/>
</dbReference>
<evidence type="ECO:0000313" key="5">
    <source>
        <dbReference type="Proteomes" id="UP000033682"/>
    </source>
</evidence>
<dbReference type="Pfam" id="PF03382">
    <property type="entry name" value="DUF285"/>
    <property type="match status" value="1"/>
</dbReference>